<name>A0A9W8TRF5_9PEZI</name>
<dbReference type="EMBL" id="JANPWZ010000196">
    <property type="protein sequence ID" value="KAJ3578576.1"/>
    <property type="molecule type" value="Genomic_DNA"/>
</dbReference>
<reference evidence="12" key="1">
    <citation type="submission" date="2022-07" db="EMBL/GenBank/DDBJ databases">
        <title>Genome Sequence of Xylaria arbuscula.</title>
        <authorList>
            <person name="Buettner E."/>
        </authorList>
    </citation>
    <scope>NUCLEOTIDE SEQUENCE</scope>
    <source>
        <strain evidence="12">VT107</strain>
    </source>
</reference>
<evidence type="ECO:0000256" key="1">
    <source>
        <dbReference type="ARBA" id="ARBA00005179"/>
    </source>
</evidence>
<evidence type="ECO:0000256" key="4">
    <source>
        <dbReference type="ARBA" id="ARBA00022603"/>
    </source>
</evidence>
<dbReference type="GO" id="GO:0044550">
    <property type="term" value="P:secondary metabolite biosynthetic process"/>
    <property type="evidence" value="ECO:0007669"/>
    <property type="project" value="TreeGrafter"/>
</dbReference>
<evidence type="ECO:0000259" key="9">
    <source>
        <dbReference type="PROSITE" id="PS50075"/>
    </source>
</evidence>
<feature type="region of interest" description="C-terminal hotdog fold" evidence="8">
    <location>
        <begin position="1405"/>
        <end position="1558"/>
    </location>
</feature>
<dbReference type="SUPFAM" id="SSF55048">
    <property type="entry name" value="Probable ACP-binding domain of malonyl-CoA ACP transacylase"/>
    <property type="match status" value="1"/>
</dbReference>
<dbReference type="Gene3D" id="1.10.1200.10">
    <property type="entry name" value="ACP-like"/>
    <property type="match status" value="1"/>
</dbReference>
<feature type="region of interest" description="N-terminal hotdog fold" evidence="8">
    <location>
        <begin position="1256"/>
        <end position="1378"/>
    </location>
</feature>
<evidence type="ECO:0000259" key="10">
    <source>
        <dbReference type="PROSITE" id="PS52004"/>
    </source>
</evidence>
<dbReference type="Gene3D" id="3.40.47.10">
    <property type="match status" value="1"/>
</dbReference>
<dbReference type="InterPro" id="IPR020806">
    <property type="entry name" value="PKS_PP-bd"/>
</dbReference>
<dbReference type="SMART" id="SM00825">
    <property type="entry name" value="PKS_KS"/>
    <property type="match status" value="1"/>
</dbReference>
<dbReference type="Pfam" id="PF18558">
    <property type="entry name" value="HTH_51"/>
    <property type="match status" value="1"/>
</dbReference>
<dbReference type="GO" id="GO:0004315">
    <property type="term" value="F:3-oxoacyl-[acyl-carrier-protein] synthase activity"/>
    <property type="evidence" value="ECO:0007669"/>
    <property type="project" value="InterPro"/>
</dbReference>
<dbReference type="PROSITE" id="PS52004">
    <property type="entry name" value="KS3_2"/>
    <property type="match status" value="1"/>
</dbReference>
<feature type="domain" description="Ketosynthase family 3 (KS3)" evidence="10">
    <location>
        <begin position="371"/>
        <end position="785"/>
    </location>
</feature>
<dbReference type="SUPFAM" id="SSF53335">
    <property type="entry name" value="S-adenosyl-L-methionine-dependent methyltransferases"/>
    <property type="match status" value="1"/>
</dbReference>
<dbReference type="Gene3D" id="3.40.50.150">
    <property type="entry name" value="Vaccinia Virus protein VP39"/>
    <property type="match status" value="1"/>
</dbReference>
<dbReference type="GO" id="GO:0008168">
    <property type="term" value="F:methyltransferase activity"/>
    <property type="evidence" value="ECO:0007669"/>
    <property type="project" value="UniProtKB-KW"/>
</dbReference>
<dbReference type="SMART" id="SM00827">
    <property type="entry name" value="PKS_AT"/>
    <property type="match status" value="1"/>
</dbReference>
<dbReference type="PANTHER" id="PTHR43775:SF21">
    <property type="entry name" value="NON-REDUCING POLYKETIDE SYNTHASE AUSA-RELATED"/>
    <property type="match status" value="1"/>
</dbReference>
<evidence type="ECO:0000256" key="5">
    <source>
        <dbReference type="ARBA" id="ARBA00022679"/>
    </source>
</evidence>
<evidence type="ECO:0000256" key="6">
    <source>
        <dbReference type="ARBA" id="ARBA00022737"/>
    </source>
</evidence>
<accession>A0A9W8TRF5</accession>
<dbReference type="Pfam" id="PF22336">
    <property type="entry name" value="RhiE-like_linker"/>
    <property type="match status" value="1"/>
</dbReference>
<dbReference type="InterPro" id="IPR013217">
    <property type="entry name" value="Methyltransf_12"/>
</dbReference>
<dbReference type="InterPro" id="IPR042104">
    <property type="entry name" value="PKS_dehydratase_sf"/>
</dbReference>
<dbReference type="Pfam" id="PF00109">
    <property type="entry name" value="ketoacyl-synt"/>
    <property type="match status" value="1"/>
</dbReference>
<evidence type="ECO:0000256" key="8">
    <source>
        <dbReference type="PROSITE-ProRule" id="PRU01363"/>
    </source>
</evidence>
<keyword evidence="3" id="KW-0597">Phosphoprotein</keyword>
<dbReference type="InterPro" id="IPR036736">
    <property type="entry name" value="ACP-like_sf"/>
</dbReference>
<comment type="caution">
    <text evidence="8">Lacks conserved residue(s) required for the propagation of feature annotation.</text>
</comment>
<sequence length="2080" mass="227428">MTEHRISDSDYVLFGPVVTSWTTDDLRELQTLLQQKQSLAFLRQSLTDLPTLLSGLQGEDISPFVSKLDHLKDLAGFALGQYALDATTLSNVHIAPLTVIYQALEFVRSAGLLESGHEDQAPLSLPKIQGVQGFCLGSLSATAIASSSSWKEFERNFSTSVRLAACIGAVVEADLEACTGGLKSLSIRWKTDASRIQADAILDSFSGAFTSCITDEKSVTVTVPARAVAQYTQQLSQIGVTAKEIGLNGAYHSEKHTRAAEALIQIASEQEHLQLQYCSKLVHPLRSNADAQIIRSEPLHDVALKTILCHRAHWYQVMKSSLDCIQTATTVHLHPIGKGSFIPRAITTRKNATLPQHVTTSFASDPDDRWTDEIAIIGMSCRYPSADSPNEFWDMLCGGETGIGRISPARFDTSECNERVKNLGYWGNFLKDEVVSGFDNKFFGLSSREAKSMDPQQRLALQVAYEALESAGYYRNSARPRDVGCYLGVLSVDYEDNVESEDATAFSALGTLRAFVSGRLSHQFGLTGPSVTVDTACSSAAVAIHTACQSLLTRDCSMALAGGVNVITSPSMFQNLAGASFLSPTGASRAFDAAANGYCRGEGAGILVMKRLSSAIADGDLVLGVISGSAVNQGENCSAIQVPHSGSQHKLYRQALARGAIHPKEVTYVEAHGTGTAVGDPIEYESVKMTFDEPDVDNELYLGSVKDNFGHTESASGVAGLIKCLLMMEHGTVPKQAGFSCLNPKIDPLKRIIIPKSNVSWQEPHVALVANYGAAGSNAAIVMRELVSQSEQKGIPSSAYPVLLSAKSRESLSSYLEALKNWLPGSESSFSNVAFNISQKQNTDFQHRLALTAANNEDLAEKLRNISSSSYTTTNSAKKPVVLCFGGQNGRSVTLSKELYDSSRLLKTYLDQCDAACRSLGLRSIFPQVFQDTPVDDIVSLHCMLFAAQYSTAMAWIDSGVEVDTLLGHSFGQLTALAVSGSIDMQDALMLISSRARLLQEKCTEDNGQMVSLECDREHLDSVVESTNSKADYHVEIACYNGPNSFVVGGSTLSAKTLQEECAALGIKSRALENTHAYHTHMIDGIVPELETIAKSISLKTPGIRIETCSEGDSWPVVTGELIAFHSRQPVYFNDAVQRIYQRLKSAIWLEAGSGSFIVPMARRALTASAKADNVFVPLDLGSDHASANLSQATCELWKVGSSAQFWHFHKIQRDDWRYISVPHYQFEKTRHWIDYKPSARGVKAPQSSGTTRSDGALLMPVSGSLDAGSATFEVNTSHFTFQLAVNGHSVGGQSICPASIYIEIATTAIKSACSKAHQLLPRIQDLFIGAPYKLGETHPLHITLTKKQNQAWAFRIFSKDEASIHASGLIKLVPAQDPLTEERLRLIKRLTGHATAGQFESPQISSVSGPMVYELLGNIIDYAPYYRGVHSVAASDYSALGAVSLSQNAFLKTDGVTCNSMALENFLAVPAIQLNCLVPSRPEKGIFTCVHIEEVVFSQEFLSDLKGGQSWTVYSKHETGDKNSYVADIFVYGTQSKEVAVVIMGATYQCVPSKALNLTRAISKQAEIESVDLSRDLNDAYSDEDSPLETVVDEQEQAQDLRPVASQSQTLGQVQAMLAEVMEIPLSEISPTSTFEDIGIDSLMVTEVISEANKRFNINISTNEFNDLVDVRSLCIYIDGGEDLNRHTEDDKPSPQGSFSEVCQKSFLENRSISRQVEETGFTNFFRDVFPLQMDLVIAYIVEAFASLGCSPAELQEGEKAKPFKFVPQHKKLVAELYDILIDFGIFQLEDGSYVRTAKPTPTESASTLHERLLKYSVHESETKLLNCTGPHLGDCLSGAADPIALMFKNANSRALWENVYTDSPIFKMCNVLFAEYIVNIVQKADPSKEIRILELGAGTGGTTKTLVERLAATGRNFTYTFTDLSSSLVAAARRRFNKYSFMKFEVMNMEQEPDKRLHGAFDIVFGASCIHATRNLQLSTTNIRKMLQPSGMLCLLELTRNLPWFSLVFGLLEGWWLFEDNREHVLVPETHWEGELRKAGYKWVDWSSSPHKESEIYRVIVASPASAIEGYEATSAEA</sequence>
<dbReference type="InterPro" id="IPR001227">
    <property type="entry name" value="Ac_transferase_dom_sf"/>
</dbReference>
<dbReference type="InterPro" id="IPR050091">
    <property type="entry name" value="PKS_NRPS_Biosynth_Enz"/>
</dbReference>
<feature type="domain" description="Carrier" evidence="9">
    <location>
        <begin position="1606"/>
        <end position="1683"/>
    </location>
</feature>
<dbReference type="InterPro" id="IPR009081">
    <property type="entry name" value="PP-bd_ACP"/>
</dbReference>
<dbReference type="PROSITE" id="PS00012">
    <property type="entry name" value="PHOSPHOPANTETHEINE"/>
    <property type="match status" value="1"/>
</dbReference>
<dbReference type="SUPFAM" id="SSF47336">
    <property type="entry name" value="ACP-like"/>
    <property type="match status" value="1"/>
</dbReference>
<gene>
    <name evidence="12" type="ORF">NPX13_g1993</name>
</gene>
<dbReference type="Gene3D" id="3.30.70.3290">
    <property type="match status" value="1"/>
</dbReference>
<dbReference type="GO" id="GO:0004312">
    <property type="term" value="F:fatty acid synthase activity"/>
    <property type="evidence" value="ECO:0007669"/>
    <property type="project" value="TreeGrafter"/>
</dbReference>
<dbReference type="InterPro" id="IPR054514">
    <property type="entry name" value="RhiE-like_linker"/>
</dbReference>
<dbReference type="Pfam" id="PF21089">
    <property type="entry name" value="PKS_DH_N"/>
    <property type="match status" value="1"/>
</dbReference>
<dbReference type="InterPro" id="IPR016036">
    <property type="entry name" value="Malonyl_transacylase_ACP-bd"/>
</dbReference>
<dbReference type="InterPro" id="IPR018201">
    <property type="entry name" value="Ketoacyl_synth_AS"/>
</dbReference>
<evidence type="ECO:0008006" key="14">
    <source>
        <dbReference type="Google" id="ProtNLM"/>
    </source>
</evidence>
<keyword evidence="6" id="KW-0677">Repeat</keyword>
<dbReference type="VEuPathDB" id="FungiDB:F4678DRAFT_477525"/>
<dbReference type="Pfam" id="PF00550">
    <property type="entry name" value="PP-binding"/>
    <property type="match status" value="1"/>
</dbReference>
<dbReference type="Pfam" id="PF00698">
    <property type="entry name" value="Acyl_transf_1"/>
    <property type="match status" value="1"/>
</dbReference>
<dbReference type="PROSITE" id="PS50075">
    <property type="entry name" value="CARRIER"/>
    <property type="match status" value="1"/>
</dbReference>
<evidence type="ECO:0000313" key="12">
    <source>
        <dbReference type="EMBL" id="KAJ3578576.1"/>
    </source>
</evidence>
<organism evidence="12 13">
    <name type="scientific">Xylaria arbuscula</name>
    <dbReference type="NCBI Taxonomy" id="114810"/>
    <lineage>
        <taxon>Eukaryota</taxon>
        <taxon>Fungi</taxon>
        <taxon>Dikarya</taxon>
        <taxon>Ascomycota</taxon>
        <taxon>Pezizomycotina</taxon>
        <taxon>Sordariomycetes</taxon>
        <taxon>Xylariomycetidae</taxon>
        <taxon>Xylariales</taxon>
        <taxon>Xylariaceae</taxon>
        <taxon>Xylaria</taxon>
    </lineage>
</organism>
<dbReference type="InterPro" id="IPR016039">
    <property type="entry name" value="Thiolase-like"/>
</dbReference>
<dbReference type="InterPro" id="IPR014031">
    <property type="entry name" value="Ketoacyl_synth_C"/>
</dbReference>
<dbReference type="InterPro" id="IPR032088">
    <property type="entry name" value="SAT"/>
</dbReference>
<dbReference type="InterPro" id="IPR014030">
    <property type="entry name" value="Ketoacyl_synth_N"/>
</dbReference>
<dbReference type="InterPro" id="IPR006162">
    <property type="entry name" value="Ppantetheine_attach_site"/>
</dbReference>
<dbReference type="InterPro" id="IPR049552">
    <property type="entry name" value="PKS_DH_N"/>
</dbReference>
<keyword evidence="2" id="KW-0596">Phosphopantetheine</keyword>
<keyword evidence="13" id="KW-1185">Reference proteome</keyword>
<comment type="caution">
    <text evidence="12">The sequence shown here is derived from an EMBL/GenBank/DDBJ whole genome shotgun (WGS) entry which is preliminary data.</text>
</comment>
<dbReference type="Gene3D" id="3.40.366.10">
    <property type="entry name" value="Malonyl-Coenzyme A Acyl Carrier Protein, domain 2"/>
    <property type="match status" value="3"/>
</dbReference>
<evidence type="ECO:0000256" key="3">
    <source>
        <dbReference type="ARBA" id="ARBA00022553"/>
    </source>
</evidence>
<keyword evidence="5" id="KW-0808">Transferase</keyword>
<dbReference type="InterPro" id="IPR029063">
    <property type="entry name" value="SAM-dependent_MTases_sf"/>
</dbReference>
<dbReference type="GO" id="GO:0006633">
    <property type="term" value="P:fatty acid biosynthetic process"/>
    <property type="evidence" value="ECO:0007669"/>
    <property type="project" value="InterPro"/>
</dbReference>
<dbReference type="SUPFAM" id="SSF53901">
    <property type="entry name" value="Thiolase-like"/>
    <property type="match status" value="1"/>
</dbReference>
<dbReference type="InterPro" id="IPR020841">
    <property type="entry name" value="PKS_Beta-ketoAc_synthase_dom"/>
</dbReference>
<dbReference type="PROSITE" id="PS00606">
    <property type="entry name" value="KS3_1"/>
    <property type="match status" value="1"/>
</dbReference>
<evidence type="ECO:0000256" key="2">
    <source>
        <dbReference type="ARBA" id="ARBA00022450"/>
    </source>
</evidence>
<evidence type="ECO:0000313" key="13">
    <source>
        <dbReference type="Proteomes" id="UP001148614"/>
    </source>
</evidence>
<dbReference type="Pfam" id="PF02801">
    <property type="entry name" value="Ketoacyl-synt_C"/>
    <property type="match status" value="1"/>
</dbReference>
<dbReference type="SMART" id="SM00823">
    <property type="entry name" value="PKS_PP"/>
    <property type="match status" value="1"/>
</dbReference>
<dbReference type="InterPro" id="IPR049900">
    <property type="entry name" value="PKS_mFAS_DH"/>
</dbReference>
<dbReference type="InterPro" id="IPR014043">
    <property type="entry name" value="Acyl_transferase_dom"/>
</dbReference>
<protein>
    <recommendedName>
        <fullName evidence="14">S-adenosyl-L-methionine-dependent N-methyltransferase</fullName>
    </recommendedName>
</protein>
<dbReference type="Pfam" id="PF08242">
    <property type="entry name" value="Methyltransf_12"/>
    <property type="match status" value="1"/>
</dbReference>
<comment type="pathway">
    <text evidence="1">Secondary metabolite biosynthesis.</text>
</comment>
<dbReference type="SUPFAM" id="SSF52151">
    <property type="entry name" value="FabD/lysophospholipase-like"/>
    <property type="match status" value="1"/>
</dbReference>
<dbReference type="InterPro" id="IPR016035">
    <property type="entry name" value="Acyl_Trfase/lysoPLipase"/>
</dbReference>
<dbReference type="CDD" id="cd00833">
    <property type="entry name" value="PKS"/>
    <property type="match status" value="1"/>
</dbReference>
<dbReference type="PROSITE" id="PS52019">
    <property type="entry name" value="PKS_MFAS_DH"/>
    <property type="match status" value="1"/>
</dbReference>
<evidence type="ECO:0000259" key="11">
    <source>
        <dbReference type="PROSITE" id="PS52019"/>
    </source>
</evidence>
<dbReference type="Pfam" id="PF16073">
    <property type="entry name" value="SAT"/>
    <property type="match status" value="1"/>
</dbReference>
<feature type="domain" description="PKS/mFAS DH" evidence="11">
    <location>
        <begin position="1256"/>
        <end position="1558"/>
    </location>
</feature>
<keyword evidence="7" id="KW-0511">Multifunctional enzyme</keyword>
<dbReference type="PANTHER" id="PTHR43775">
    <property type="entry name" value="FATTY ACID SYNTHASE"/>
    <property type="match status" value="1"/>
</dbReference>
<dbReference type="GO" id="GO:0032259">
    <property type="term" value="P:methylation"/>
    <property type="evidence" value="ECO:0007669"/>
    <property type="project" value="UniProtKB-KW"/>
</dbReference>
<dbReference type="InterPro" id="IPR041068">
    <property type="entry name" value="HTH_51"/>
</dbReference>
<dbReference type="GO" id="GO:0031177">
    <property type="term" value="F:phosphopantetheine binding"/>
    <property type="evidence" value="ECO:0007669"/>
    <property type="project" value="InterPro"/>
</dbReference>
<proteinExistence type="predicted"/>
<keyword evidence="4" id="KW-0489">Methyltransferase</keyword>
<evidence type="ECO:0000256" key="7">
    <source>
        <dbReference type="ARBA" id="ARBA00023268"/>
    </source>
</evidence>
<dbReference type="Gene3D" id="3.10.129.110">
    <property type="entry name" value="Polyketide synthase dehydratase"/>
    <property type="match status" value="1"/>
</dbReference>
<dbReference type="Proteomes" id="UP001148614">
    <property type="component" value="Unassembled WGS sequence"/>
</dbReference>